<keyword evidence="3" id="KW-0346">Stress response</keyword>
<dbReference type="InterPro" id="IPR000740">
    <property type="entry name" value="GrpE"/>
</dbReference>
<accession>A0AAU7ZYN4</accession>
<dbReference type="GO" id="GO:0051082">
    <property type="term" value="F:unfolded protein binding"/>
    <property type="evidence" value="ECO:0007669"/>
    <property type="project" value="TreeGrafter"/>
</dbReference>
<feature type="coiled-coil region" evidence="5">
    <location>
        <begin position="2"/>
        <end position="61"/>
    </location>
</feature>
<dbReference type="Pfam" id="PF01025">
    <property type="entry name" value="GrpE"/>
    <property type="match status" value="1"/>
</dbReference>
<proteinExistence type="inferred from homology"/>
<dbReference type="AlphaFoldDB" id="A0AAU7ZYN4"/>
<dbReference type="Gene3D" id="3.90.20.20">
    <property type="match status" value="1"/>
</dbReference>
<dbReference type="HAMAP" id="MF_01151">
    <property type="entry name" value="GrpE"/>
    <property type="match status" value="1"/>
</dbReference>
<reference evidence="6" key="1">
    <citation type="submission" date="2024-06" db="EMBL/GenBank/DDBJ databases">
        <title>Diversity, functionality, and evolutionary history of bacterial symbionts in false click beetles (Coleoptera, Throscidae).</title>
        <authorList>
            <person name="Wierz J.C."/>
            <person name="Malm H."/>
            <person name="Kaltenpoth M."/>
            <person name="Engl T."/>
        </authorList>
    </citation>
    <scope>NUCLEOTIDE SEQUENCE</scope>
    <source>
        <strain evidence="6">Ttur</strain>
    </source>
</reference>
<dbReference type="GO" id="GO:0005737">
    <property type="term" value="C:cytoplasm"/>
    <property type="evidence" value="ECO:0007669"/>
    <property type="project" value="UniProtKB-SubCell"/>
</dbReference>
<protein>
    <recommendedName>
        <fullName evidence="3">Protein GrpE</fullName>
    </recommendedName>
    <alternativeName>
        <fullName evidence="3">HSP-70 cofactor</fullName>
    </alternativeName>
</protein>
<evidence type="ECO:0000256" key="3">
    <source>
        <dbReference type="HAMAP-Rule" id="MF_01151"/>
    </source>
</evidence>
<comment type="subcellular location">
    <subcellularLocation>
        <location evidence="3">Cytoplasm</location>
    </subcellularLocation>
</comment>
<organism evidence="6">
    <name type="scientific">Candidatus Shikimatogenerans sp. Ttur</name>
    <dbReference type="NCBI Taxonomy" id="3158569"/>
    <lineage>
        <taxon>Bacteria</taxon>
        <taxon>Pseudomonadati</taxon>
        <taxon>Bacteroidota</taxon>
        <taxon>Flavobacteriia</taxon>
        <taxon>Flavobacteriales</taxon>
        <taxon>Candidatus Shikimatogenerans</taxon>
    </lineage>
</organism>
<comment type="subunit">
    <text evidence="3">Homodimer.</text>
</comment>
<dbReference type="InterPro" id="IPR009012">
    <property type="entry name" value="GrpE_head"/>
</dbReference>
<keyword evidence="2 3" id="KW-0143">Chaperone</keyword>
<evidence type="ECO:0000256" key="4">
    <source>
        <dbReference type="RuleBase" id="RU004478"/>
    </source>
</evidence>
<comment type="similarity">
    <text evidence="1 3 4">Belongs to the GrpE family.</text>
</comment>
<dbReference type="SUPFAM" id="SSF58014">
    <property type="entry name" value="Coiled-coil domain of nucleotide exchange factor GrpE"/>
    <property type="match status" value="1"/>
</dbReference>
<dbReference type="PANTHER" id="PTHR21237">
    <property type="entry name" value="GRPE PROTEIN"/>
    <property type="match status" value="1"/>
</dbReference>
<comment type="function">
    <text evidence="3">Participates actively in the response to hyperosmotic and heat shock by preventing the aggregation of stress-denatured proteins, in association with DnaK and GrpE. It is the nucleotide exchange factor for DnaK and may function as a thermosensor. Unfolded proteins bind initially to DnaJ; upon interaction with the DnaJ-bound protein, DnaK hydrolyzes its bound ATP, resulting in the formation of a stable complex. GrpE releases ADP from DnaK; ATP binding to DnaK triggers the release of the substrate protein, thus completing the reaction cycle. Several rounds of ATP-dependent interactions between DnaJ, DnaK and GrpE are required for fully efficient folding.</text>
</comment>
<sequence>MKENSNNLNNNLINKLNKKNKELKCIIKKNKENYIKLLSDYENLNKRFNKEKINIIKLSKKDLILDLLLIIDDFERSFDYIKKKSTYIGIKLIYKKFINLLKKHGVSKSSTKIGDEFDYNKHEVISKKNTNKHVNKVVNILQRGYLLNNILIRYDKIIIGI</sequence>
<evidence type="ECO:0000256" key="5">
    <source>
        <dbReference type="SAM" id="Coils"/>
    </source>
</evidence>
<dbReference type="EMBL" id="CP158689">
    <property type="protein sequence ID" value="XCC45255.1"/>
    <property type="molecule type" value="Genomic_DNA"/>
</dbReference>
<dbReference type="GO" id="GO:0051087">
    <property type="term" value="F:protein-folding chaperone binding"/>
    <property type="evidence" value="ECO:0007669"/>
    <property type="project" value="InterPro"/>
</dbReference>
<dbReference type="SUPFAM" id="SSF51064">
    <property type="entry name" value="Head domain of nucleotide exchange factor GrpE"/>
    <property type="match status" value="1"/>
</dbReference>
<dbReference type="GO" id="GO:0000774">
    <property type="term" value="F:adenyl-nucleotide exchange factor activity"/>
    <property type="evidence" value="ECO:0007669"/>
    <property type="project" value="InterPro"/>
</dbReference>
<evidence type="ECO:0000256" key="1">
    <source>
        <dbReference type="ARBA" id="ARBA00009054"/>
    </source>
</evidence>
<dbReference type="GO" id="GO:0006457">
    <property type="term" value="P:protein folding"/>
    <property type="evidence" value="ECO:0007669"/>
    <property type="project" value="InterPro"/>
</dbReference>
<name>A0AAU7ZYN4_9FLAO</name>
<dbReference type="GO" id="GO:0042803">
    <property type="term" value="F:protein homodimerization activity"/>
    <property type="evidence" value="ECO:0007669"/>
    <property type="project" value="InterPro"/>
</dbReference>
<dbReference type="PANTHER" id="PTHR21237:SF23">
    <property type="entry name" value="GRPE PROTEIN HOMOLOG, MITOCHONDRIAL"/>
    <property type="match status" value="1"/>
</dbReference>
<evidence type="ECO:0000256" key="2">
    <source>
        <dbReference type="ARBA" id="ARBA00023186"/>
    </source>
</evidence>
<keyword evidence="5" id="KW-0175">Coiled coil</keyword>
<keyword evidence="3" id="KW-0963">Cytoplasm</keyword>
<evidence type="ECO:0000313" key="6">
    <source>
        <dbReference type="EMBL" id="XCC45255.1"/>
    </source>
</evidence>
<dbReference type="Gene3D" id="2.30.22.10">
    <property type="entry name" value="Head domain of nucleotide exchange factor GrpE"/>
    <property type="match status" value="1"/>
</dbReference>
<gene>
    <name evidence="3 6" type="primary">grpE</name>
    <name evidence="6" type="ORF">ABUS76_00595</name>
</gene>
<dbReference type="PRINTS" id="PR00773">
    <property type="entry name" value="GRPEPROTEIN"/>
</dbReference>
<dbReference type="InterPro" id="IPR013805">
    <property type="entry name" value="GrpE_CC"/>
</dbReference>